<organism evidence="1 4">
    <name type="scientific">Halanaerobium congolense</name>
    <dbReference type="NCBI Taxonomy" id="54121"/>
    <lineage>
        <taxon>Bacteria</taxon>
        <taxon>Bacillati</taxon>
        <taxon>Bacillota</taxon>
        <taxon>Clostridia</taxon>
        <taxon>Halanaerobiales</taxon>
        <taxon>Halanaerobiaceae</taxon>
        <taxon>Halanaerobium</taxon>
    </lineage>
</organism>
<dbReference type="Proteomes" id="UP000324896">
    <property type="component" value="Unassembled WGS sequence"/>
</dbReference>
<dbReference type="Gene3D" id="3.40.30.10">
    <property type="entry name" value="Glutaredoxin"/>
    <property type="match status" value="1"/>
</dbReference>
<dbReference type="EMBL" id="SOAA01000056">
    <property type="protein sequence ID" value="TDS25450.1"/>
    <property type="molecule type" value="Genomic_DNA"/>
</dbReference>
<reference evidence="1 4" key="1">
    <citation type="submission" date="2016-10" db="EMBL/GenBank/DDBJ databases">
        <authorList>
            <person name="Varghese N."/>
            <person name="Submissions S."/>
        </authorList>
    </citation>
    <scope>NUCLEOTIDE SEQUENCE [LARGE SCALE GENOMIC DNA]</scope>
    <source>
        <strain evidence="1 4">WG10</strain>
    </source>
</reference>
<evidence type="ECO:0000313" key="3">
    <source>
        <dbReference type="Proteomes" id="UP000295758"/>
    </source>
</evidence>
<sequence>MKDTIYRSHVLICTGTGCVSSGAKTIKESLEEELAANDLTNEMILPQKG</sequence>
<dbReference type="Proteomes" id="UP000295758">
    <property type="component" value="Unassembled WGS sequence"/>
</dbReference>
<dbReference type="InterPro" id="IPR036249">
    <property type="entry name" value="Thioredoxin-like_sf"/>
</dbReference>
<dbReference type="AlphaFoldDB" id="A0A1G6Q095"/>
<dbReference type="SUPFAM" id="SSF52833">
    <property type="entry name" value="Thioredoxin-like"/>
    <property type="match status" value="1"/>
</dbReference>
<accession>A0A1G6Q095</accession>
<dbReference type="CDD" id="cd02980">
    <property type="entry name" value="TRX_Fd_family"/>
    <property type="match status" value="1"/>
</dbReference>
<gene>
    <name evidence="2" type="ORF">BY453_1561</name>
    <name evidence="1" type="ORF">SAMN04488597_11623</name>
</gene>
<evidence type="ECO:0000313" key="1">
    <source>
        <dbReference type="EMBL" id="SDC85773.1"/>
    </source>
</evidence>
<proteinExistence type="predicted"/>
<dbReference type="PROSITE" id="PS51257">
    <property type="entry name" value="PROKAR_LIPOPROTEIN"/>
    <property type="match status" value="1"/>
</dbReference>
<evidence type="ECO:0000313" key="2">
    <source>
        <dbReference type="EMBL" id="TDS25450.1"/>
    </source>
</evidence>
<protein>
    <submittedName>
        <fullName evidence="1">NADP-reducing hydrogenase subunit HndC</fullName>
    </submittedName>
</protein>
<evidence type="ECO:0000313" key="4">
    <source>
        <dbReference type="Proteomes" id="UP000324896"/>
    </source>
</evidence>
<dbReference type="RefSeq" id="WP_149796819.1">
    <property type="nucleotide sequence ID" value="NZ_FMYT01000016.1"/>
</dbReference>
<reference evidence="2 3" key="2">
    <citation type="submission" date="2019-03" db="EMBL/GenBank/DDBJ databases">
        <title>Deep subsurface shale carbon reservoir microbial communities from Ohio and West Virginia, USA.</title>
        <authorList>
            <person name="Wrighton K."/>
        </authorList>
    </citation>
    <scope>NUCLEOTIDE SEQUENCE [LARGE SCALE GENOMIC DNA]</scope>
    <source>
        <strain evidence="2 3">UTICA-S4D12</strain>
    </source>
</reference>
<name>A0A1G6Q095_9FIRM</name>
<dbReference type="EMBL" id="FMYT01000016">
    <property type="protein sequence ID" value="SDC85773.1"/>
    <property type="molecule type" value="Genomic_DNA"/>
</dbReference>